<evidence type="ECO:0000313" key="2">
    <source>
        <dbReference type="EMBL" id="JAT21353.1"/>
    </source>
</evidence>
<name>A0A1B6LCD3_9HEMI</name>
<dbReference type="AlphaFoldDB" id="A0A1B6LCD3"/>
<sequence>MTDCKLCKRRVCAKDILEHVKQQHPLCRIFTGEVEGMRLADFEYGEQGEWFAPFVVHGQFLWEVTSIDPASKLLIETFYAVPNGKPKDKLYCEVMLDSEETKFVSKINLNLDPDVDDHENSVTIPWRTVPNYVDSDGKFFHKIQITKK</sequence>
<gene>
    <name evidence="1" type="ORF">g.47598</name>
    <name evidence="2" type="ORF">g.47602</name>
</gene>
<evidence type="ECO:0000313" key="1">
    <source>
        <dbReference type="EMBL" id="JAT14465.1"/>
    </source>
</evidence>
<dbReference type="EMBL" id="GEBQ01025512">
    <property type="protein sequence ID" value="JAT14465.1"/>
    <property type="molecule type" value="Transcribed_RNA"/>
</dbReference>
<proteinExistence type="predicted"/>
<dbReference type="EMBL" id="GEBQ01018624">
    <property type="protein sequence ID" value="JAT21353.1"/>
    <property type="molecule type" value="Transcribed_RNA"/>
</dbReference>
<evidence type="ECO:0008006" key="3">
    <source>
        <dbReference type="Google" id="ProtNLM"/>
    </source>
</evidence>
<organism evidence="2">
    <name type="scientific">Graphocephala atropunctata</name>
    <dbReference type="NCBI Taxonomy" id="36148"/>
    <lineage>
        <taxon>Eukaryota</taxon>
        <taxon>Metazoa</taxon>
        <taxon>Ecdysozoa</taxon>
        <taxon>Arthropoda</taxon>
        <taxon>Hexapoda</taxon>
        <taxon>Insecta</taxon>
        <taxon>Pterygota</taxon>
        <taxon>Neoptera</taxon>
        <taxon>Paraneoptera</taxon>
        <taxon>Hemiptera</taxon>
        <taxon>Auchenorrhyncha</taxon>
        <taxon>Membracoidea</taxon>
        <taxon>Cicadellidae</taxon>
        <taxon>Cicadellinae</taxon>
        <taxon>Cicadellini</taxon>
        <taxon>Graphocephala</taxon>
    </lineage>
</organism>
<accession>A0A1B6LCD3</accession>
<protein>
    <recommendedName>
        <fullName evidence="3">Seven-in-absentia protein TRAF-like domain-containing protein</fullName>
    </recommendedName>
</protein>
<reference evidence="2" key="1">
    <citation type="submission" date="2015-11" db="EMBL/GenBank/DDBJ databases">
        <title>De novo transcriptome assembly of four potential Pierce s Disease insect vectors from Arizona vineyards.</title>
        <authorList>
            <person name="Tassone E.E."/>
        </authorList>
    </citation>
    <scope>NUCLEOTIDE SEQUENCE</scope>
</reference>